<dbReference type="Pfam" id="PF13715">
    <property type="entry name" value="CarbopepD_reg_2"/>
    <property type="match status" value="1"/>
</dbReference>
<dbReference type="InterPro" id="IPR023997">
    <property type="entry name" value="TonB-dep_OMP_SusC/RagA_CS"/>
</dbReference>
<dbReference type="NCBIfam" id="TIGR04057">
    <property type="entry name" value="SusC_RagA_signa"/>
    <property type="match status" value="1"/>
</dbReference>
<evidence type="ECO:0000313" key="10">
    <source>
        <dbReference type="EMBL" id="RAJ90862.1"/>
    </source>
</evidence>
<dbReference type="Proteomes" id="UP000248790">
    <property type="component" value="Unassembled WGS sequence"/>
</dbReference>
<evidence type="ECO:0000256" key="5">
    <source>
        <dbReference type="ARBA" id="ARBA00023136"/>
    </source>
</evidence>
<comment type="subcellular location">
    <subcellularLocation>
        <location evidence="1 7">Cell outer membrane</location>
        <topology evidence="1 7">Multi-pass membrane protein</topology>
    </subcellularLocation>
</comment>
<evidence type="ECO:0000256" key="4">
    <source>
        <dbReference type="ARBA" id="ARBA00022692"/>
    </source>
</evidence>
<dbReference type="InterPro" id="IPR012910">
    <property type="entry name" value="Plug_dom"/>
</dbReference>
<dbReference type="PROSITE" id="PS52016">
    <property type="entry name" value="TONB_DEPENDENT_REC_3"/>
    <property type="match status" value="1"/>
</dbReference>
<accession>A0A327WHB9</accession>
<dbReference type="InterPro" id="IPR023996">
    <property type="entry name" value="TonB-dep_OMP_SusC/RagA"/>
</dbReference>
<keyword evidence="4 7" id="KW-0812">Transmembrane</keyword>
<organism evidence="10 11">
    <name type="scientific">Larkinella arboricola</name>
    <dbReference type="NCBI Taxonomy" id="643671"/>
    <lineage>
        <taxon>Bacteria</taxon>
        <taxon>Pseudomonadati</taxon>
        <taxon>Bacteroidota</taxon>
        <taxon>Cytophagia</taxon>
        <taxon>Cytophagales</taxon>
        <taxon>Spirosomataceae</taxon>
        <taxon>Larkinella</taxon>
    </lineage>
</organism>
<dbReference type="Gene3D" id="2.40.170.20">
    <property type="entry name" value="TonB-dependent receptor, beta-barrel domain"/>
    <property type="match status" value="1"/>
</dbReference>
<dbReference type="EMBL" id="QLMC01000011">
    <property type="protein sequence ID" value="RAJ90862.1"/>
    <property type="molecule type" value="Genomic_DNA"/>
</dbReference>
<dbReference type="InterPro" id="IPR036942">
    <property type="entry name" value="Beta-barrel_TonB_sf"/>
</dbReference>
<dbReference type="SUPFAM" id="SSF49464">
    <property type="entry name" value="Carboxypeptidase regulatory domain-like"/>
    <property type="match status" value="1"/>
</dbReference>
<keyword evidence="11" id="KW-1185">Reference proteome</keyword>
<dbReference type="InterPro" id="IPR037066">
    <property type="entry name" value="Plug_dom_sf"/>
</dbReference>
<dbReference type="Gene3D" id="2.170.130.10">
    <property type="entry name" value="TonB-dependent receptor, plug domain"/>
    <property type="match status" value="1"/>
</dbReference>
<keyword evidence="2 7" id="KW-0813">Transport</keyword>
<proteinExistence type="inferred from homology"/>
<dbReference type="Pfam" id="PF07715">
    <property type="entry name" value="Plug"/>
    <property type="match status" value="1"/>
</dbReference>
<reference evidence="10 11" key="1">
    <citation type="submission" date="2018-06" db="EMBL/GenBank/DDBJ databases">
        <title>Genomic Encyclopedia of Archaeal and Bacterial Type Strains, Phase II (KMG-II): from individual species to whole genera.</title>
        <authorList>
            <person name="Goeker M."/>
        </authorList>
    </citation>
    <scope>NUCLEOTIDE SEQUENCE [LARGE SCALE GENOMIC DNA]</scope>
    <source>
        <strain evidence="10 11">DSM 21851</strain>
    </source>
</reference>
<dbReference type="AlphaFoldDB" id="A0A327WHB9"/>
<gene>
    <name evidence="10" type="ORF">LX87_05406</name>
</gene>
<dbReference type="NCBIfam" id="TIGR04056">
    <property type="entry name" value="OMP_RagA_SusC"/>
    <property type="match status" value="1"/>
</dbReference>
<name>A0A327WHB9_LARAB</name>
<evidence type="ECO:0000259" key="9">
    <source>
        <dbReference type="Pfam" id="PF07715"/>
    </source>
</evidence>
<dbReference type="InterPro" id="IPR039426">
    <property type="entry name" value="TonB-dep_rcpt-like"/>
</dbReference>
<evidence type="ECO:0000256" key="1">
    <source>
        <dbReference type="ARBA" id="ARBA00004571"/>
    </source>
</evidence>
<evidence type="ECO:0000256" key="3">
    <source>
        <dbReference type="ARBA" id="ARBA00022452"/>
    </source>
</evidence>
<evidence type="ECO:0000256" key="8">
    <source>
        <dbReference type="SAM" id="SignalP"/>
    </source>
</evidence>
<dbReference type="InterPro" id="IPR008969">
    <property type="entry name" value="CarboxyPept-like_regulatory"/>
</dbReference>
<dbReference type="SUPFAM" id="SSF56935">
    <property type="entry name" value="Porins"/>
    <property type="match status" value="1"/>
</dbReference>
<feature type="chain" id="PRO_5016423118" evidence="8">
    <location>
        <begin position="29"/>
        <end position="1055"/>
    </location>
</feature>
<keyword evidence="3 7" id="KW-1134">Transmembrane beta strand</keyword>
<evidence type="ECO:0000256" key="6">
    <source>
        <dbReference type="ARBA" id="ARBA00023237"/>
    </source>
</evidence>
<dbReference type="FunFam" id="2.170.130.10:FF:000003">
    <property type="entry name" value="SusC/RagA family TonB-linked outer membrane protein"/>
    <property type="match status" value="1"/>
</dbReference>
<comment type="similarity">
    <text evidence="7">Belongs to the TonB-dependent receptor family.</text>
</comment>
<feature type="domain" description="TonB-dependent receptor plug" evidence="9">
    <location>
        <begin position="143"/>
        <end position="249"/>
    </location>
</feature>
<feature type="signal peptide" evidence="8">
    <location>
        <begin position="1"/>
        <end position="28"/>
    </location>
</feature>
<keyword evidence="8" id="KW-0732">Signal</keyword>
<sequence>MHGWALKHASYALLFLSFLWARTSSAHAETPVNDLVLNKPVTRSLLSPRLDALITGKVTDDKGDALAGVNVVLKGTQRGSVTNKDGNFEIMVPNAQAVLVFSFVGYGMQEVTVGDRSSLNITLLADTKALDEVVVVGYGTQKKANLTGSVATVVMEDVQTRQVTNSTSALQGKVPGLRITQGTGMPGRESVSVQLRGASSWGTNTTPLVLVDGVVGSLDGLPMTDIESISVLKDAASASIYGARAANGVILVTTKQGKSGKPRVSYNMSVRSQSPTGVPNQIWNSAQYMDLFNRAVARNAVSAVPFPQTLIDKYKAPNRDLNLFPDYDWTKAVWRNAAMQDHNLGISGGSENVRYNMSAGILKQDGVLIGHDYKRFNGLANVSATVNKYITVGTNMTFLNGKSHSPYYENQNFVLMTMTQAPLVKPYLPDGSGRYTDKAMPTGVGGTQNNRNPFWIANETFRDYEDWQANLQGYADINFLHGKDMRLKLSTKLATRFTEQFQRIYHYGADAFYYLPDKEYQTGGTDVHSKGTPFGPEALGVFNNNYRTILNTFYSSLNWDWSKGKHDVTALLGYSQEDQKYRTLTGSRNVFPVKQMYELNGMGSLNQVVGGSLTEWAFQSIFGRATYAFSSKYLFEGNFRYDGTSRIFKDNRWGFFPSASAAWRISEEAFIKDGLPAISNLKLRASYGLLGNANIGDYPYQETYVTTSYAFNNALVQGAYQTALRNRNIEWEKTAITNLGLDFNFKNDIFFGTVEWYNKYTTGILAGAIIPASTGMSAPTVNFGEFKNYGVEIELGHSNRIGGVQYGVNAQASINRNKVMKFPAPVYGERIIEEGRPYNDYYLYEYTGIFKSQEELKAVVTPGNPQLGDIKFKDQNGDGVIDGKDRIPVKGAYPAFIYSFGGNVAWKNFDLSLFFQGVEGQKVKTIFFGEDPFSQGSSPHPKFLNAYDPVTNPDSDIPAIYGWGYAPMTGGTAQGSTYFLKDASYLRLKNIYLGYTIPTVLSKRVGINRLKVFVAGDNLLTFTKYPDLDPERASDGWHAQYPQLKVLSMGLNVGF</sequence>
<comment type="caution">
    <text evidence="10">The sequence shown here is derived from an EMBL/GenBank/DDBJ whole genome shotgun (WGS) entry which is preliminary data.</text>
</comment>
<keyword evidence="5 7" id="KW-0472">Membrane</keyword>
<protein>
    <submittedName>
        <fullName evidence="10">TonB-linked SusC/RagA family outer membrane protein</fullName>
    </submittedName>
</protein>
<evidence type="ECO:0000313" key="11">
    <source>
        <dbReference type="Proteomes" id="UP000248790"/>
    </source>
</evidence>
<dbReference type="Gene3D" id="2.60.40.1120">
    <property type="entry name" value="Carboxypeptidase-like, regulatory domain"/>
    <property type="match status" value="1"/>
</dbReference>
<evidence type="ECO:0000256" key="2">
    <source>
        <dbReference type="ARBA" id="ARBA00022448"/>
    </source>
</evidence>
<keyword evidence="6 7" id="KW-0998">Cell outer membrane</keyword>
<evidence type="ECO:0000256" key="7">
    <source>
        <dbReference type="PROSITE-ProRule" id="PRU01360"/>
    </source>
</evidence>
<dbReference type="GO" id="GO:0009279">
    <property type="term" value="C:cell outer membrane"/>
    <property type="evidence" value="ECO:0007669"/>
    <property type="project" value="UniProtKB-SubCell"/>
</dbReference>